<dbReference type="RefSeq" id="WP_376878813.1">
    <property type="nucleotide sequence ID" value="NZ_JBHUHP010000017.1"/>
</dbReference>
<dbReference type="Proteomes" id="UP001597402">
    <property type="component" value="Unassembled WGS sequence"/>
</dbReference>
<reference evidence="4" key="1">
    <citation type="journal article" date="2019" name="Int. J. Syst. Evol. Microbiol.">
        <title>The Global Catalogue of Microorganisms (GCM) 10K type strain sequencing project: providing services to taxonomists for standard genome sequencing and annotation.</title>
        <authorList>
            <consortium name="The Broad Institute Genomics Platform"/>
            <consortium name="The Broad Institute Genome Sequencing Center for Infectious Disease"/>
            <person name="Wu L."/>
            <person name="Ma J."/>
        </authorList>
    </citation>
    <scope>NUCLEOTIDE SEQUENCE [LARGE SCALE GENOMIC DNA]</scope>
    <source>
        <strain evidence="4">JCM 3338</strain>
    </source>
</reference>
<feature type="region of interest" description="Disordered" evidence="2">
    <location>
        <begin position="255"/>
        <end position="277"/>
    </location>
</feature>
<sequence length="1671" mass="174682">MSGELLAEEAAFAADELAQARADAAAAQAAVDTAVASGVATPAELEELRRRAVDADAVAATFEERTARVTAARTALDRDPPDVRELADTVGWLFGEAQRMRRRGVEPQRAALLTAIANGELDRLLGGPDGSWPLALLPVRLETRFDDAGTLLVRVYPDPHVDTFERGLTSDEAAWGDNYWNAGAGETAWAQLADRYGPRRAAWIARETEPGRPGRTSRQGVWTRAAQAAALPDLWIGLGWRDGVRVVSGVGRPVAEPLATGPAPGAERPQPPRDVPLEQAPVAVVDPGMRWMVDFEVAEQAGMGLRLELGPDAALGLDRLLVLGVRASAPPSAGTDQLTALLESHHYTDGLALVPPGTATTTVGRTRRSGWSRTPAPTHADSFATERGNPLCSAGDGSDGDVLAAALGLDTEVFAHTEHAGGRSDIAAGAMNTVLWPVTWGYLLQNLVEPPPDPALVGWAHQLFVDRVRAPGPVRAIRIGNQPYGVLPCLARNRWMPGPDATLGHEQLYNALAALQVLWAAAEAAVDPAQLSVERLLAQTPVSAQVEAQGVFGTGWADAALWFMGIFRHPLHVELSRQRAREAAAEAALVNVADGHRLTDTFQLGDRWPLTLPLVQENLVAERLDPNYLDELAAAPLNPPAVPATLLGRLIRHALVLAAAPGSPVSPESLVPAIRHLAGLPPRTLTRLVRETLDLAGHRLDAWATALATDRLAEVRRLPGHAKGLLLGGWGYVEDLRPRTTSSSDGWLHAPSVGQAAAAAVLRSGYLSRGGGRAVAIDLGADRVRLATYLLDGVRRGQALGVLLGYRLERALHEVEIETGAGRLSLGGCVGPLREFAPLEGRTRSLIDGLTLARTPPETLPFAELLRNLPADPGVRDRAREALSVAVRDLAAALDAVDDAVLAESVYQLVQGNLGRAGATLDGILGGDEMPPELEFTRTPRTGTGCTHRVVVVMDPAAPAPAGWTRTPRAAADPVLDAWVGRLLGPADRLVCGVTARDADGAVVPAPDGAPTHRVKVVDLRLAPLDVVHLSTHVAELEALLAVHLHDTFEAIRAATLNHDADVSADELPGALFLEVARAAGELAARGRALDGHDLAQPGTAAGTVDHAELTARADAAVAELAGVASAIDDRRPGELSAAEAPALRTALRAAAAFGVPNAVPPPGPIDARTLTDLAALARTVRSEIGRRLAEADRQASDPSVGTDPTRAAVARLVAVLGGEIPVLPRFTADRAALTAAFDRTIAEDGDPANEPPAWLARVARVRPALAALETVAAYVQALGTLAPLDLEVGQLPVDPGGATQRWAGLRTDGAALPAGRLALLAAGGWPRTGTALAGLLVDEVIEVVPGSRETTAVTFHYDSPDAVSPQVVLLGVPPDVAQATWTVDAVADTVLDTMQLARLRGVDPTLSGVPDAGGVPRSVLDVLGQALPAVFVGNDVPGEPAVPATGLAALPADFGQVTTAPYPMIASLVADRPPFRGRLVSVTFTGQGFAPTPLPPGAEWATTVRSEGVGVFREGPLQNVSDSQVTAGVRIRPDAPPGPCVLALSNPMGTVRASFDVLQHRVDGISPGTVDRGEDDSTVTAVVTGAGLAGGSVSVSWRGGAPTPFLSASVIQSAENQLTVQLRVTGVGPPPDPNNPLAQIREEQARVTVQTPEGVVVTGAPFVLRQLVWV</sequence>
<name>A0ABW4XD50_9ACTN</name>
<organism evidence="3 4">
    <name type="scientific">Blastococcus deserti</name>
    <dbReference type="NCBI Taxonomy" id="2259033"/>
    <lineage>
        <taxon>Bacteria</taxon>
        <taxon>Bacillati</taxon>
        <taxon>Actinomycetota</taxon>
        <taxon>Actinomycetes</taxon>
        <taxon>Geodermatophilales</taxon>
        <taxon>Geodermatophilaceae</taxon>
        <taxon>Blastococcus</taxon>
    </lineage>
</organism>
<dbReference type="EMBL" id="JBHUHP010000017">
    <property type="protein sequence ID" value="MFD2093351.1"/>
    <property type="molecule type" value="Genomic_DNA"/>
</dbReference>
<keyword evidence="1" id="KW-0175">Coiled coil</keyword>
<evidence type="ECO:0000313" key="4">
    <source>
        <dbReference type="Proteomes" id="UP001597402"/>
    </source>
</evidence>
<accession>A0ABW4XD50</accession>
<feature type="compositionally biased region" description="Low complexity" evidence="2">
    <location>
        <begin position="355"/>
        <end position="364"/>
    </location>
</feature>
<evidence type="ECO:0000256" key="2">
    <source>
        <dbReference type="SAM" id="MobiDB-lite"/>
    </source>
</evidence>
<evidence type="ECO:0000313" key="3">
    <source>
        <dbReference type="EMBL" id="MFD2093351.1"/>
    </source>
</evidence>
<evidence type="ECO:0000256" key="1">
    <source>
        <dbReference type="SAM" id="Coils"/>
    </source>
</evidence>
<protein>
    <submittedName>
        <fullName evidence="3">Uncharacterized protein</fullName>
    </submittedName>
</protein>
<feature type="coiled-coil region" evidence="1">
    <location>
        <begin position="10"/>
        <end position="65"/>
    </location>
</feature>
<proteinExistence type="predicted"/>
<gene>
    <name evidence="3" type="ORF">ACFSHS_17470</name>
</gene>
<comment type="caution">
    <text evidence="3">The sequence shown here is derived from an EMBL/GenBank/DDBJ whole genome shotgun (WGS) entry which is preliminary data.</text>
</comment>
<feature type="region of interest" description="Disordered" evidence="2">
    <location>
        <begin position="355"/>
        <end position="382"/>
    </location>
</feature>
<keyword evidence="4" id="KW-1185">Reference proteome</keyword>